<feature type="active site" evidence="8">
    <location>
        <position position="38"/>
    </location>
</feature>
<comment type="function">
    <text evidence="8">Catalyzes a mechanistically unusual reaction, the ATP-dependent insertion of CO2 between the N7 and N8 nitrogen atoms of 7,8-diaminopelargonic acid (DAPA, also called 7,8-diammoniononanoate) to form a ureido ring.</text>
</comment>
<dbReference type="GO" id="GO:0042803">
    <property type="term" value="F:protein homodimerization activity"/>
    <property type="evidence" value="ECO:0007669"/>
    <property type="project" value="UniProtKB-ARBA"/>
</dbReference>
<protein>
    <recommendedName>
        <fullName evidence="8">ATP-dependent dethiobiotin synthetase BioD</fullName>
        <ecNumber evidence="8">6.3.3.3</ecNumber>
    </recommendedName>
    <alternativeName>
        <fullName evidence="8">DTB synthetase</fullName>
        <shortName evidence="8">DTBS</shortName>
    </alternativeName>
    <alternativeName>
        <fullName evidence="8">Dethiobiotin synthase</fullName>
    </alternativeName>
</protein>
<gene>
    <name evidence="8 9" type="primary">bioD</name>
    <name evidence="9" type="ORF">COO59_02280</name>
</gene>
<comment type="cofactor">
    <cofactor evidence="8">
        <name>Mg(2+)</name>
        <dbReference type="ChEBI" id="CHEBI:18420"/>
    </cofactor>
</comment>
<reference evidence="10" key="1">
    <citation type="submission" date="2017-09" db="EMBL/GenBank/DDBJ databases">
        <authorList>
            <person name="Palmer M."/>
            <person name="Steenkamp E.T."/>
            <person name="Coetzee M.P."/>
            <person name="Avontuur J.R."/>
            <person name="Van Zyl E."/>
            <person name="Chan W.-Y."/>
            <person name="Blom J."/>
            <person name="Venter S.N."/>
        </authorList>
    </citation>
    <scope>NUCLEOTIDE SEQUENCE [LARGE SCALE GENOMIC DNA]</scope>
    <source>
        <strain evidence="10">QC88-366</strain>
    </source>
</reference>
<feature type="binding site" evidence="8">
    <location>
        <begin position="13"/>
        <end position="18"/>
    </location>
    <ligand>
        <name>ATP</name>
        <dbReference type="ChEBI" id="CHEBI:30616"/>
    </ligand>
</feature>
<dbReference type="EC" id="6.3.3.3" evidence="8"/>
<feature type="binding site" evidence="8">
    <location>
        <begin position="205"/>
        <end position="207"/>
    </location>
    <ligand>
        <name>ATP</name>
        <dbReference type="ChEBI" id="CHEBI:30616"/>
    </ligand>
</feature>
<keyword evidence="6 8" id="KW-0067">ATP-binding</keyword>
<feature type="binding site" evidence="8">
    <location>
        <position position="17"/>
    </location>
    <ligand>
        <name>Mg(2+)</name>
        <dbReference type="ChEBI" id="CHEBI:18420"/>
    </ligand>
</feature>
<comment type="subcellular location">
    <subcellularLocation>
        <location evidence="8">Cytoplasm</location>
    </subcellularLocation>
</comment>
<name>A0A2K1QF53_9GAMM</name>
<dbReference type="PIRSF" id="PIRSF006755">
    <property type="entry name" value="DTB_synth"/>
    <property type="match status" value="1"/>
</dbReference>
<comment type="pathway">
    <text evidence="8">Cofactor biosynthesis; biotin biosynthesis; biotin from 7,8-diaminononanoate: step 1/2.</text>
</comment>
<feature type="binding site" evidence="8">
    <location>
        <position position="55"/>
    </location>
    <ligand>
        <name>ATP</name>
        <dbReference type="ChEBI" id="CHEBI:30616"/>
    </ligand>
</feature>
<keyword evidence="5 8" id="KW-0093">Biotin biosynthesis</keyword>
<dbReference type="Gene3D" id="3.40.50.300">
    <property type="entry name" value="P-loop containing nucleotide triphosphate hydrolases"/>
    <property type="match status" value="1"/>
</dbReference>
<keyword evidence="4 8" id="KW-0547">Nucleotide-binding</keyword>
<evidence type="ECO:0000256" key="1">
    <source>
        <dbReference type="ARBA" id="ARBA00022490"/>
    </source>
</evidence>
<evidence type="ECO:0000313" key="9">
    <source>
        <dbReference type="EMBL" id="PNS13658.1"/>
    </source>
</evidence>
<dbReference type="UniPathway" id="UPA00078">
    <property type="reaction ID" value="UER00161"/>
</dbReference>
<dbReference type="InterPro" id="IPR004472">
    <property type="entry name" value="DTB_synth_BioD"/>
</dbReference>
<dbReference type="RefSeq" id="WP_103058203.1">
    <property type="nucleotide sequence ID" value="NZ_BSOF01000028.1"/>
</dbReference>
<dbReference type="AlphaFoldDB" id="A0A2K1QF53"/>
<evidence type="ECO:0000256" key="3">
    <source>
        <dbReference type="ARBA" id="ARBA00022723"/>
    </source>
</evidence>
<sequence length="223" mass="24105">MCNCWFLTGTDTEVGKTVASSALLQAANRAGLRTAGYKPVASGSEMTPDGIRNGDALALQRNSSLSLSYDEVNPLVFMEPTSPHIVSADTGQPIEFARLSAGLQALREKADWVLVEGAGGWYTPLSEQQTYADWVRQEQLPVILVVGIKLGCINHALLSAEAILNAGLPLAGWIANDIQPPGRRHQEYMATLQQRLPAPLLGEIPFLEQIDRAALGEYLRLPA</sequence>
<dbReference type="Pfam" id="PF13500">
    <property type="entry name" value="AAA_26"/>
    <property type="match status" value="1"/>
</dbReference>
<feature type="binding site" evidence="8">
    <location>
        <position position="42"/>
    </location>
    <ligand>
        <name>substrate</name>
    </ligand>
</feature>
<dbReference type="GO" id="GO:0005829">
    <property type="term" value="C:cytosol"/>
    <property type="evidence" value="ECO:0007669"/>
    <property type="project" value="TreeGrafter"/>
</dbReference>
<evidence type="ECO:0000256" key="6">
    <source>
        <dbReference type="ARBA" id="ARBA00022840"/>
    </source>
</evidence>
<organism evidence="9 10">
    <name type="scientific">Mixta theicola</name>
    <dbReference type="NCBI Taxonomy" id="1458355"/>
    <lineage>
        <taxon>Bacteria</taxon>
        <taxon>Pseudomonadati</taxon>
        <taxon>Pseudomonadota</taxon>
        <taxon>Gammaproteobacteria</taxon>
        <taxon>Enterobacterales</taxon>
        <taxon>Erwiniaceae</taxon>
        <taxon>Mixta</taxon>
    </lineage>
</organism>
<feature type="binding site" evidence="8">
    <location>
        <position position="55"/>
    </location>
    <ligand>
        <name>Mg(2+)</name>
        <dbReference type="ChEBI" id="CHEBI:18420"/>
    </ligand>
</feature>
<evidence type="ECO:0000256" key="2">
    <source>
        <dbReference type="ARBA" id="ARBA00022598"/>
    </source>
</evidence>
<evidence type="ECO:0000313" key="10">
    <source>
        <dbReference type="Proteomes" id="UP000236345"/>
    </source>
</evidence>
<dbReference type="GO" id="GO:0005524">
    <property type="term" value="F:ATP binding"/>
    <property type="evidence" value="ECO:0007669"/>
    <property type="project" value="UniProtKB-UniRule"/>
</dbReference>
<dbReference type="NCBIfam" id="TIGR00347">
    <property type="entry name" value="bioD"/>
    <property type="match status" value="1"/>
</dbReference>
<comment type="caution">
    <text evidence="9">The sequence shown here is derived from an EMBL/GenBank/DDBJ whole genome shotgun (WGS) entry which is preliminary data.</text>
</comment>
<dbReference type="EMBL" id="NWUO01000001">
    <property type="protein sequence ID" value="PNS13658.1"/>
    <property type="molecule type" value="Genomic_DNA"/>
</dbReference>
<dbReference type="CDD" id="cd03109">
    <property type="entry name" value="DTBS"/>
    <property type="match status" value="1"/>
</dbReference>
<evidence type="ECO:0000256" key="4">
    <source>
        <dbReference type="ARBA" id="ARBA00022741"/>
    </source>
</evidence>
<evidence type="ECO:0000256" key="7">
    <source>
        <dbReference type="ARBA" id="ARBA00022842"/>
    </source>
</evidence>
<feature type="binding site" evidence="8">
    <location>
        <begin position="116"/>
        <end position="119"/>
    </location>
    <ligand>
        <name>ATP</name>
        <dbReference type="ChEBI" id="CHEBI:30616"/>
    </ligand>
</feature>
<keyword evidence="1 8" id="KW-0963">Cytoplasm</keyword>
<dbReference type="GO" id="GO:0000287">
    <property type="term" value="F:magnesium ion binding"/>
    <property type="evidence" value="ECO:0007669"/>
    <property type="project" value="UniProtKB-UniRule"/>
</dbReference>
<dbReference type="InterPro" id="IPR027417">
    <property type="entry name" value="P-loop_NTPase"/>
</dbReference>
<comment type="similarity">
    <text evidence="8">Belongs to the dethiobiotin synthetase family.</text>
</comment>
<dbReference type="OrthoDB" id="9802097at2"/>
<proteinExistence type="inferred from homology"/>
<accession>A0A2K1QF53</accession>
<dbReference type="FunFam" id="3.40.50.300:FF:000292">
    <property type="entry name" value="ATP-dependent dethiobiotin synthetase BioD"/>
    <property type="match status" value="1"/>
</dbReference>
<dbReference type="PANTHER" id="PTHR43210:SF5">
    <property type="entry name" value="DETHIOBIOTIN SYNTHETASE"/>
    <property type="match status" value="1"/>
</dbReference>
<feature type="binding site" evidence="8">
    <location>
        <begin position="176"/>
        <end position="177"/>
    </location>
    <ligand>
        <name>ATP</name>
        <dbReference type="ChEBI" id="CHEBI:30616"/>
    </ligand>
</feature>
<evidence type="ECO:0000256" key="8">
    <source>
        <dbReference type="HAMAP-Rule" id="MF_00336"/>
    </source>
</evidence>
<dbReference type="GO" id="GO:0009102">
    <property type="term" value="P:biotin biosynthetic process"/>
    <property type="evidence" value="ECO:0007669"/>
    <property type="project" value="UniProtKB-UniRule"/>
</dbReference>
<feature type="binding site" evidence="8">
    <location>
        <position position="209"/>
    </location>
    <ligand>
        <name>ATP</name>
        <dbReference type="ChEBI" id="CHEBI:30616"/>
    </ligand>
</feature>
<dbReference type="SUPFAM" id="SSF52540">
    <property type="entry name" value="P-loop containing nucleoside triphosphate hydrolases"/>
    <property type="match status" value="1"/>
</dbReference>
<feature type="binding site" evidence="8">
    <location>
        <position position="116"/>
    </location>
    <ligand>
        <name>Mg(2+)</name>
        <dbReference type="ChEBI" id="CHEBI:18420"/>
    </ligand>
</feature>
<comment type="subunit">
    <text evidence="8">Homodimer.</text>
</comment>
<dbReference type="GO" id="GO:0004141">
    <property type="term" value="F:dethiobiotin synthase activity"/>
    <property type="evidence" value="ECO:0007669"/>
    <property type="project" value="UniProtKB-UniRule"/>
</dbReference>
<keyword evidence="2 8" id="KW-0436">Ligase</keyword>
<dbReference type="HAMAP" id="MF_00336">
    <property type="entry name" value="BioD"/>
    <property type="match status" value="1"/>
</dbReference>
<keyword evidence="7 8" id="KW-0460">Magnesium</keyword>
<keyword evidence="3 8" id="KW-0479">Metal-binding</keyword>
<dbReference type="PANTHER" id="PTHR43210">
    <property type="entry name" value="DETHIOBIOTIN SYNTHETASE"/>
    <property type="match status" value="1"/>
</dbReference>
<keyword evidence="10" id="KW-1185">Reference proteome</keyword>
<dbReference type="Proteomes" id="UP000236345">
    <property type="component" value="Unassembled WGS sequence"/>
</dbReference>
<evidence type="ECO:0000256" key="5">
    <source>
        <dbReference type="ARBA" id="ARBA00022756"/>
    </source>
</evidence>
<comment type="catalytic activity">
    <reaction evidence="8">
        <text>(7R,8S)-7,8-diammoniononanoate + CO2 + ATP = (4R,5S)-dethiobiotin + ADP + phosphate + 3 H(+)</text>
        <dbReference type="Rhea" id="RHEA:15805"/>
        <dbReference type="ChEBI" id="CHEBI:15378"/>
        <dbReference type="ChEBI" id="CHEBI:16526"/>
        <dbReference type="ChEBI" id="CHEBI:30616"/>
        <dbReference type="ChEBI" id="CHEBI:43474"/>
        <dbReference type="ChEBI" id="CHEBI:149469"/>
        <dbReference type="ChEBI" id="CHEBI:149473"/>
        <dbReference type="ChEBI" id="CHEBI:456216"/>
        <dbReference type="EC" id="6.3.3.3"/>
    </reaction>
</comment>